<organism evidence="2 3">
    <name type="scientific">Aeribacillus pallidus</name>
    <dbReference type="NCBI Taxonomy" id="33936"/>
    <lineage>
        <taxon>Bacteria</taxon>
        <taxon>Bacillati</taxon>
        <taxon>Bacillota</taxon>
        <taxon>Bacilli</taxon>
        <taxon>Bacillales</taxon>
        <taxon>Bacillaceae</taxon>
        <taxon>Aeribacillus</taxon>
    </lineage>
</organism>
<dbReference type="GeneID" id="301125265"/>
<protein>
    <submittedName>
        <fullName evidence="2">Uncharacterized protein</fullName>
    </submittedName>
</protein>
<evidence type="ECO:0000313" key="1">
    <source>
        <dbReference type="EMBL" id="ASS90415.1"/>
    </source>
</evidence>
<dbReference type="Proteomes" id="UP000076476">
    <property type="component" value="Unassembled WGS sequence"/>
</dbReference>
<dbReference type="OrthoDB" id="2970792at2"/>
<proteinExistence type="predicted"/>
<sequence>MENMIAQFKHEVNNATEETFHSSVCSFLNLWSYEYGSFEHLPNEIHHLLHISQYDILTVDHE</sequence>
<reference evidence="1 4" key="2">
    <citation type="submission" date="2016-10" db="EMBL/GenBank/DDBJ databases">
        <title>The whole genome sequencing and assembly of Aeribacillus pallidus KCTC3564 strain.</title>
        <authorList>
            <person name="Lee Y.-J."/>
            <person name="Park M.-K."/>
            <person name="Yi H."/>
            <person name="Bahn Y.-S."/>
            <person name="Kim J.F."/>
            <person name="Lee D.-W."/>
        </authorList>
    </citation>
    <scope>NUCLEOTIDE SEQUENCE [LARGE SCALE GENOMIC DNA]</scope>
    <source>
        <strain evidence="1 4">KCTC3564</strain>
    </source>
</reference>
<reference evidence="2 3" key="1">
    <citation type="submission" date="2016-04" db="EMBL/GenBank/DDBJ databases">
        <title>Draft genome sequence of Aeribacillus pallidus 8m3 from petroleum reservoir.</title>
        <authorList>
            <person name="Poltaraus A.B."/>
            <person name="Nazina T.N."/>
            <person name="Tourova T.P."/>
            <person name="Malakho S.M."/>
            <person name="Korshunova A.V."/>
            <person name="Sokolova D.S."/>
        </authorList>
    </citation>
    <scope>NUCLEOTIDE SEQUENCE [LARGE SCALE GENOMIC DNA]</scope>
    <source>
        <strain evidence="2 3">8m3</strain>
    </source>
</reference>
<evidence type="ECO:0000313" key="4">
    <source>
        <dbReference type="Proteomes" id="UP000214606"/>
    </source>
</evidence>
<dbReference type="STRING" id="33936.AZI98_01710"/>
<dbReference type="EMBL" id="LWBR01000006">
    <property type="protein sequence ID" value="KZN97693.1"/>
    <property type="molecule type" value="Genomic_DNA"/>
</dbReference>
<name>A0A162C9N5_9BACI</name>
<dbReference type="KEGG" id="apak:AP3564_09495"/>
<dbReference type="AlphaFoldDB" id="A0A162C9N5"/>
<evidence type="ECO:0000313" key="3">
    <source>
        <dbReference type="Proteomes" id="UP000076476"/>
    </source>
</evidence>
<dbReference type="RefSeq" id="WP_063386563.1">
    <property type="nucleotide sequence ID" value="NZ_CP017703.1"/>
</dbReference>
<keyword evidence="3" id="KW-1185">Reference proteome</keyword>
<evidence type="ECO:0000313" key="2">
    <source>
        <dbReference type="EMBL" id="KZN97693.1"/>
    </source>
</evidence>
<accession>A0A162C9N5</accession>
<dbReference type="Proteomes" id="UP000214606">
    <property type="component" value="Chromosome"/>
</dbReference>
<gene>
    <name evidence="1" type="ORF">AP3564_09495</name>
    <name evidence="2" type="ORF">AZI98_01710</name>
</gene>
<dbReference type="EMBL" id="CP017703">
    <property type="protein sequence ID" value="ASS90415.1"/>
    <property type="molecule type" value="Genomic_DNA"/>
</dbReference>